<dbReference type="SUPFAM" id="SSF52821">
    <property type="entry name" value="Rhodanese/Cell cycle control phosphatase"/>
    <property type="match status" value="1"/>
</dbReference>
<dbReference type="EMBL" id="CP002045">
    <property type="protein sequence ID" value="ADH92433.1"/>
    <property type="molecule type" value="Genomic_DNA"/>
</dbReference>
<dbReference type="Pfam" id="PF00581">
    <property type="entry name" value="Rhodanese"/>
    <property type="match status" value="1"/>
</dbReference>
<dbReference type="KEGG" id="ahe:Arch_0700"/>
<sequence>MGFFDFIFPDGKSPQLTTAQAFAECQEGARLIDIRPLLDRNKGFAGGSEHIPQARLLRPDSGLSKDERLILLCADGETSLRVAASMKRAGFNAISVHGGLDSWRRSGLPYIDPRS</sequence>
<evidence type="ECO:0000313" key="2">
    <source>
        <dbReference type="EMBL" id="ADH92433.1"/>
    </source>
</evidence>
<dbReference type="HOGENOM" id="CLU_089574_13_0_11"/>
<evidence type="ECO:0000259" key="1">
    <source>
        <dbReference type="PROSITE" id="PS50206"/>
    </source>
</evidence>
<dbReference type="Gene3D" id="3.40.250.10">
    <property type="entry name" value="Rhodanese-like domain"/>
    <property type="match status" value="1"/>
</dbReference>
<name>D7BND4_ARCHD</name>
<dbReference type="CDD" id="cd00158">
    <property type="entry name" value="RHOD"/>
    <property type="match status" value="1"/>
</dbReference>
<evidence type="ECO:0000313" key="3">
    <source>
        <dbReference type="Proteomes" id="UP000000376"/>
    </source>
</evidence>
<organism evidence="2 3">
    <name type="scientific">Arcanobacterium haemolyticum (strain ATCC 9345 / DSM 20595 / CCM 5947 / CCUG 17215 / LMG 16163 / NBRC 15585 / NCTC 8452 / 11018)</name>
    <dbReference type="NCBI Taxonomy" id="644284"/>
    <lineage>
        <taxon>Bacteria</taxon>
        <taxon>Bacillati</taxon>
        <taxon>Actinomycetota</taxon>
        <taxon>Actinomycetes</taxon>
        <taxon>Actinomycetales</taxon>
        <taxon>Actinomycetaceae</taxon>
        <taxon>Arcanobacterium</taxon>
    </lineage>
</organism>
<dbReference type="InterPro" id="IPR036873">
    <property type="entry name" value="Rhodanese-like_dom_sf"/>
</dbReference>
<dbReference type="PROSITE" id="PS50206">
    <property type="entry name" value="RHODANESE_3"/>
    <property type="match status" value="1"/>
</dbReference>
<dbReference type="eggNOG" id="COG0607">
    <property type="taxonomic scope" value="Bacteria"/>
</dbReference>
<dbReference type="Proteomes" id="UP000000376">
    <property type="component" value="Chromosome"/>
</dbReference>
<proteinExistence type="predicted"/>
<gene>
    <name evidence="2" type="ordered locus">Arch_0700</name>
</gene>
<dbReference type="InterPro" id="IPR001763">
    <property type="entry name" value="Rhodanese-like_dom"/>
</dbReference>
<dbReference type="STRING" id="644284.Arch_0700"/>
<dbReference type="SMART" id="SM00450">
    <property type="entry name" value="RHOD"/>
    <property type="match status" value="1"/>
</dbReference>
<reference evidence="2 3" key="1">
    <citation type="journal article" date="2010" name="Stand. Genomic Sci.">
        <title>Complete genome sequence of Arcanobacterium haemolyticum type strain (11018).</title>
        <authorList>
            <person name="Yasawong M."/>
            <person name="Teshima H."/>
            <person name="Lapidus A."/>
            <person name="Nolan M."/>
            <person name="Lucas S."/>
            <person name="Glavina Del Rio T."/>
            <person name="Tice H."/>
            <person name="Cheng J."/>
            <person name="Bruce D."/>
            <person name="Detter C."/>
            <person name="Tapia R."/>
            <person name="Han C."/>
            <person name="Goodwin L."/>
            <person name="Pitluck S."/>
            <person name="Liolios K."/>
            <person name="Ivanova N."/>
            <person name="Mavromatis K."/>
            <person name="Mikhailova N."/>
            <person name="Pati A."/>
            <person name="Chen A."/>
            <person name="Palaniappan K."/>
            <person name="Land M."/>
            <person name="Hauser L."/>
            <person name="Chang Y."/>
            <person name="Jeffries C."/>
            <person name="Rohde M."/>
            <person name="Sikorski J."/>
            <person name="Pukall R."/>
            <person name="Goker M."/>
            <person name="Woyke T."/>
            <person name="Bristow J."/>
            <person name="Eisen J."/>
            <person name="Markowitz V."/>
            <person name="Hugenholtz P."/>
            <person name="Kyrpides N."/>
            <person name="Klenk H."/>
        </authorList>
    </citation>
    <scope>NUCLEOTIDE SEQUENCE [LARGE SCALE GENOMIC DNA]</scope>
    <source>
        <strain evidence="3">ATCC 9345 / DSM 20595 / CCUG 17215 / LMG 16163 / NBRC 15585 / NCTC 8452 / 11018</strain>
    </source>
</reference>
<protein>
    <submittedName>
        <fullName evidence="2">Rhodanese domain protein</fullName>
    </submittedName>
</protein>
<feature type="domain" description="Rhodanese" evidence="1">
    <location>
        <begin position="25"/>
        <end position="112"/>
    </location>
</feature>
<dbReference type="RefSeq" id="WP_013169931.1">
    <property type="nucleotide sequence ID" value="NC_014218.1"/>
</dbReference>
<dbReference type="AlphaFoldDB" id="D7BND4"/>
<keyword evidence="3" id="KW-1185">Reference proteome</keyword>
<accession>D7BND4</accession>
<dbReference type="OrthoDB" id="9800872at2"/>